<sequence length="463" mass="52092">MSTYPTIIPRSPLGPKGTTSPYYVPPLIARTSDGHMEELVEILSDRRGCLIIGAGVSVSLADSEENKRLVTWKGFLDRLAQTVKDMLGLEQSWYEEVKAMLDIDPARHREGTVDRQYALRLDKAAEMIEHHVNTGHLGGSSDPFMRYHHLVFKILHTLRADRSSPIASLLHNLRTPIFTTNYDVLLEDATGRFTLSIEDLLKAQRAYRLKSDQHPLAQHQQYVFHLHGIFYDDPERKFVLTAREYAITIDDFIMALKPVLVDVGSKVKTGGMAFHRSMVFIGTGGTLQDIHFTSLFAALYEHNVFLESNGFERVLHYVLLNETEATHITDFTFEDSLGRRIHAHELLVPVVYGKTYDDLPKFLAVLAKKLDEDEKSHSNADSVNGDDEDYAPASKDKIFGTGRGTVESDSDVGPMSPPDGFVPRPSYLRKVKGHVRRRSSLSTEYVDPDLQSVPEKKVQTNGA</sequence>
<dbReference type="Pfam" id="PF13289">
    <property type="entry name" value="SIR2_2"/>
    <property type="match status" value="1"/>
</dbReference>
<feature type="compositionally biased region" description="Basic and acidic residues" evidence="1">
    <location>
        <begin position="454"/>
        <end position="463"/>
    </location>
</feature>
<dbReference type="OrthoDB" id="2108797at2759"/>
<dbReference type="VEuPathDB" id="FungiDB:SPPG_07818"/>
<dbReference type="GeneID" id="27691007"/>
<protein>
    <submittedName>
        <fullName evidence="2">Uncharacterized protein</fullName>
    </submittedName>
</protein>
<dbReference type="RefSeq" id="XP_016605042.1">
    <property type="nucleotide sequence ID" value="XM_016755970.1"/>
</dbReference>
<reference evidence="2 3" key="1">
    <citation type="submission" date="2009-08" db="EMBL/GenBank/DDBJ databases">
        <title>The Genome Sequence of Spizellomyces punctatus strain DAOM BR117.</title>
        <authorList>
            <consortium name="The Broad Institute Genome Sequencing Platform"/>
            <person name="Russ C."/>
            <person name="Cuomo C."/>
            <person name="Shea T."/>
            <person name="Young S.K."/>
            <person name="Zeng Q."/>
            <person name="Koehrsen M."/>
            <person name="Haas B."/>
            <person name="Borodovsky M."/>
            <person name="Guigo R."/>
            <person name="Alvarado L."/>
            <person name="Berlin A."/>
            <person name="Bochicchio J."/>
            <person name="Borenstein D."/>
            <person name="Chapman S."/>
            <person name="Chen Z."/>
            <person name="Engels R."/>
            <person name="Freedman E."/>
            <person name="Gellesch M."/>
            <person name="Goldberg J."/>
            <person name="Griggs A."/>
            <person name="Gujja S."/>
            <person name="Heiman D."/>
            <person name="Hepburn T."/>
            <person name="Howarth C."/>
            <person name="Jen D."/>
            <person name="Larson L."/>
            <person name="Lewis B."/>
            <person name="Mehta T."/>
            <person name="Park D."/>
            <person name="Pearson M."/>
            <person name="Roberts A."/>
            <person name="Saif S."/>
            <person name="Shenoy N."/>
            <person name="Sisk P."/>
            <person name="Stolte C."/>
            <person name="Sykes S."/>
            <person name="Thomson T."/>
            <person name="Walk T."/>
            <person name="White J."/>
            <person name="Yandava C."/>
            <person name="Burger G."/>
            <person name="Gray M.W."/>
            <person name="Holland P.W.H."/>
            <person name="King N."/>
            <person name="Lang F.B.F."/>
            <person name="Roger A.J."/>
            <person name="Ruiz-Trillo I."/>
            <person name="Lander E."/>
            <person name="Nusbaum C."/>
        </authorList>
    </citation>
    <scope>NUCLEOTIDE SEQUENCE [LARGE SCALE GENOMIC DNA]</scope>
    <source>
        <strain evidence="2 3">DAOM BR117</strain>
    </source>
</reference>
<dbReference type="InParanoid" id="A0A0L0H6Y8"/>
<dbReference type="STRING" id="645134.A0A0L0H6Y8"/>
<dbReference type="EMBL" id="KQ257466">
    <property type="protein sequence ID" value="KNC97002.1"/>
    <property type="molecule type" value="Genomic_DNA"/>
</dbReference>
<feature type="compositionally biased region" description="Basic residues" evidence="1">
    <location>
        <begin position="427"/>
        <end position="439"/>
    </location>
</feature>
<organism evidence="2 3">
    <name type="scientific">Spizellomyces punctatus (strain DAOM BR117)</name>
    <dbReference type="NCBI Taxonomy" id="645134"/>
    <lineage>
        <taxon>Eukaryota</taxon>
        <taxon>Fungi</taxon>
        <taxon>Fungi incertae sedis</taxon>
        <taxon>Chytridiomycota</taxon>
        <taxon>Chytridiomycota incertae sedis</taxon>
        <taxon>Chytridiomycetes</taxon>
        <taxon>Spizellomycetales</taxon>
        <taxon>Spizellomycetaceae</taxon>
        <taxon>Spizellomyces</taxon>
    </lineage>
</organism>
<dbReference type="AlphaFoldDB" id="A0A0L0H6Y8"/>
<dbReference type="OMA" id="LLEWHRS"/>
<accession>A0A0L0H6Y8</accession>
<feature type="region of interest" description="Disordered" evidence="1">
    <location>
        <begin position="374"/>
        <end position="463"/>
    </location>
</feature>
<name>A0A0L0H6Y8_SPIPD</name>
<dbReference type="Proteomes" id="UP000053201">
    <property type="component" value="Unassembled WGS sequence"/>
</dbReference>
<gene>
    <name evidence="2" type="ORF">SPPG_07818</name>
</gene>
<evidence type="ECO:0000313" key="2">
    <source>
        <dbReference type="EMBL" id="KNC97002.1"/>
    </source>
</evidence>
<keyword evidence="3" id="KW-1185">Reference proteome</keyword>
<evidence type="ECO:0000313" key="3">
    <source>
        <dbReference type="Proteomes" id="UP000053201"/>
    </source>
</evidence>
<proteinExistence type="predicted"/>
<evidence type="ECO:0000256" key="1">
    <source>
        <dbReference type="SAM" id="MobiDB-lite"/>
    </source>
</evidence>